<dbReference type="AlphaFoldDB" id="A0A1C2DEF7"/>
<reference evidence="2 3" key="1">
    <citation type="submission" date="2016-08" db="EMBL/GenBank/DDBJ databases">
        <title>Whole genome sequence of Mesorhizobium sp. strain UASWS1009 isolated from industrial sewage.</title>
        <authorList>
            <person name="Crovadore J."/>
            <person name="Calmin G."/>
            <person name="Chablais R."/>
            <person name="Cochard B."/>
            <person name="Lefort F."/>
        </authorList>
    </citation>
    <scope>NUCLEOTIDE SEQUENCE [LARGE SCALE GENOMIC DNA]</scope>
    <source>
        <strain evidence="2 3">UASWS1009</strain>
    </source>
</reference>
<protein>
    <recommendedName>
        <fullName evidence="4">Holin of 3TMs, for gene-transfer release</fullName>
    </recommendedName>
</protein>
<dbReference type="OrthoDB" id="7840363at2"/>
<sequence length="176" mass="19297">MDPVIGTILIEAATRVGAPLVKSLLERFLGDGAAEVGGIVIDTVAEKLGVPPAQIPDQPAEKIDAAVKEVEGQAPDILVQWNVQQAQAIALQKAEMDKVGEPTWMWAWRPAWMWFLGFLWLFRFVVVPTVDAGAGSTMATQLPFDTLFWLTATFAGFYMGGHTLKDTMTKWLGRPQ</sequence>
<keyword evidence="3" id="KW-1185">Reference proteome</keyword>
<dbReference type="STRING" id="1566387.QV13_26845"/>
<dbReference type="Proteomes" id="UP000094412">
    <property type="component" value="Unassembled WGS sequence"/>
</dbReference>
<evidence type="ECO:0000256" key="1">
    <source>
        <dbReference type="SAM" id="Phobius"/>
    </source>
</evidence>
<name>A0A1C2DEF7_9HYPH</name>
<evidence type="ECO:0000313" key="2">
    <source>
        <dbReference type="EMBL" id="OCX13149.1"/>
    </source>
</evidence>
<dbReference type="RefSeq" id="WP_024923225.1">
    <property type="nucleotide sequence ID" value="NZ_MDEO01000036.1"/>
</dbReference>
<dbReference type="EMBL" id="MDEO01000036">
    <property type="protein sequence ID" value="OCX13149.1"/>
    <property type="molecule type" value="Genomic_DNA"/>
</dbReference>
<feature type="transmembrane region" description="Helical" evidence="1">
    <location>
        <begin position="146"/>
        <end position="164"/>
    </location>
</feature>
<feature type="transmembrane region" description="Helical" evidence="1">
    <location>
        <begin position="106"/>
        <end position="126"/>
    </location>
</feature>
<keyword evidence="1" id="KW-0472">Membrane</keyword>
<evidence type="ECO:0008006" key="4">
    <source>
        <dbReference type="Google" id="ProtNLM"/>
    </source>
</evidence>
<evidence type="ECO:0000313" key="3">
    <source>
        <dbReference type="Proteomes" id="UP000094412"/>
    </source>
</evidence>
<organism evidence="2 3">
    <name type="scientific">Mesorhizobium hungaricum</name>
    <dbReference type="NCBI Taxonomy" id="1566387"/>
    <lineage>
        <taxon>Bacteria</taxon>
        <taxon>Pseudomonadati</taxon>
        <taxon>Pseudomonadota</taxon>
        <taxon>Alphaproteobacteria</taxon>
        <taxon>Hyphomicrobiales</taxon>
        <taxon>Phyllobacteriaceae</taxon>
        <taxon>Mesorhizobium</taxon>
    </lineage>
</organism>
<comment type="caution">
    <text evidence="2">The sequence shown here is derived from an EMBL/GenBank/DDBJ whole genome shotgun (WGS) entry which is preliminary data.</text>
</comment>
<keyword evidence="1" id="KW-0812">Transmembrane</keyword>
<proteinExistence type="predicted"/>
<accession>A0A1C2DEF7</accession>
<gene>
    <name evidence="2" type="ORF">QV13_26845</name>
</gene>
<keyword evidence="1" id="KW-1133">Transmembrane helix</keyword>